<evidence type="ECO:0000256" key="1">
    <source>
        <dbReference type="ARBA" id="ARBA00000012"/>
    </source>
</evidence>
<reference evidence="14 15" key="1">
    <citation type="submission" date="2019-03" db="EMBL/GenBank/DDBJ databases">
        <title>Genomic Encyclopedia of Type Strains, Phase IV (KMG-IV): sequencing the most valuable type-strain genomes for metagenomic binning, comparative biology and taxonomic classification.</title>
        <authorList>
            <person name="Goeker M."/>
        </authorList>
    </citation>
    <scope>NUCLEOTIDE SEQUENCE [LARGE SCALE GENOMIC DNA]</scope>
    <source>
        <strain evidence="14 15">DSM 19610</strain>
    </source>
</reference>
<evidence type="ECO:0000313" key="15">
    <source>
        <dbReference type="Proteomes" id="UP000295707"/>
    </source>
</evidence>
<comment type="function">
    <text evidence="12">Catalyzes the condensation of para-aminobenzoate (pABA) with 6-hydroxymethyl-7,8-dihydropterin diphosphate (DHPt-PP) to form 7,8-dihydropteroate (H2Pte), the immediate precursor of folate derivatives.</text>
</comment>
<proteinExistence type="inferred from homology"/>
<evidence type="ECO:0000256" key="6">
    <source>
        <dbReference type="ARBA" id="ARBA00016919"/>
    </source>
</evidence>
<gene>
    <name evidence="14" type="ORF">DFR30_1956</name>
</gene>
<dbReference type="EC" id="2.5.1.15" evidence="5 12"/>
<dbReference type="RefSeq" id="WP_132972681.1">
    <property type="nucleotide sequence ID" value="NZ_SMFX01000001.1"/>
</dbReference>
<dbReference type="GO" id="GO:0005829">
    <property type="term" value="C:cytosol"/>
    <property type="evidence" value="ECO:0007669"/>
    <property type="project" value="TreeGrafter"/>
</dbReference>
<evidence type="ECO:0000256" key="5">
    <source>
        <dbReference type="ARBA" id="ARBA00012458"/>
    </source>
</evidence>
<evidence type="ECO:0000256" key="9">
    <source>
        <dbReference type="ARBA" id="ARBA00022842"/>
    </source>
</evidence>
<evidence type="ECO:0000256" key="11">
    <source>
        <dbReference type="ARBA" id="ARBA00030193"/>
    </source>
</evidence>
<dbReference type="InterPro" id="IPR045031">
    <property type="entry name" value="DHP_synth-like"/>
</dbReference>
<dbReference type="PROSITE" id="PS00793">
    <property type="entry name" value="DHPS_2"/>
    <property type="match status" value="1"/>
</dbReference>
<dbReference type="InterPro" id="IPR011005">
    <property type="entry name" value="Dihydropteroate_synth-like_sf"/>
</dbReference>
<dbReference type="SUPFAM" id="SSF51717">
    <property type="entry name" value="Dihydropteroate synthetase-like"/>
    <property type="match status" value="1"/>
</dbReference>
<evidence type="ECO:0000256" key="10">
    <source>
        <dbReference type="ARBA" id="ARBA00022909"/>
    </source>
</evidence>
<keyword evidence="7 12" id="KW-0808">Transferase</keyword>
<dbReference type="UniPathway" id="UPA00077">
    <property type="reaction ID" value="UER00156"/>
</dbReference>
<sequence>MRLDCNGRFLDLTRPQVMGVLNVTPDSFSDGGDFFSPEKALQHAFDMEAAGAAIIDIGGESTRPGAQEVSLQDELERVIPVIERLQPRLGVPISIDTQKPEVMCAAVAAGAGLINDVNALRAPGAVEAAADCDVPVCLMHMQGDPRTMQSAPEYDNVVDEVRDFLLQRAGVCKNVGIPGERILLDPGFGFGKTVEQNLALLAGLKELVDRGYPVLVGLSRKSMIGKLLGVDVEERLPASLALAVLAVERGARLVRAHDVAETRQALQMCIALQETGKR</sequence>
<dbReference type="PANTHER" id="PTHR20941:SF1">
    <property type="entry name" value="FOLIC ACID SYNTHESIS PROTEIN FOL1"/>
    <property type="match status" value="1"/>
</dbReference>
<comment type="caution">
    <text evidence="14">The sequence shown here is derived from an EMBL/GenBank/DDBJ whole genome shotgun (WGS) entry which is preliminary data.</text>
</comment>
<dbReference type="NCBIfam" id="TIGR01496">
    <property type="entry name" value="DHPS"/>
    <property type="match status" value="1"/>
</dbReference>
<dbReference type="Gene3D" id="3.20.20.20">
    <property type="entry name" value="Dihydropteroate synthase-like"/>
    <property type="match status" value="1"/>
</dbReference>
<evidence type="ECO:0000256" key="3">
    <source>
        <dbReference type="ARBA" id="ARBA00004763"/>
    </source>
</evidence>
<evidence type="ECO:0000256" key="12">
    <source>
        <dbReference type="RuleBase" id="RU361205"/>
    </source>
</evidence>
<dbReference type="GO" id="GO:0046872">
    <property type="term" value="F:metal ion binding"/>
    <property type="evidence" value="ECO:0007669"/>
    <property type="project" value="UniProtKB-KW"/>
</dbReference>
<dbReference type="GO" id="GO:0004156">
    <property type="term" value="F:dihydropteroate synthase activity"/>
    <property type="evidence" value="ECO:0007669"/>
    <property type="project" value="UniProtKB-EC"/>
</dbReference>
<comment type="pathway">
    <text evidence="3 12">Cofactor biosynthesis; tetrahydrofolate biosynthesis; 7,8-dihydrofolate from 2-amino-4-hydroxy-6-hydroxymethyl-7,8-dihydropteridine diphosphate and 4-aminobenzoate: step 1/2.</text>
</comment>
<dbReference type="GO" id="GO:0046654">
    <property type="term" value="P:tetrahydrofolate biosynthetic process"/>
    <property type="evidence" value="ECO:0007669"/>
    <property type="project" value="UniProtKB-UniPathway"/>
</dbReference>
<organism evidence="14 15">
    <name type="scientific">Thiogranum longum</name>
    <dbReference type="NCBI Taxonomy" id="1537524"/>
    <lineage>
        <taxon>Bacteria</taxon>
        <taxon>Pseudomonadati</taxon>
        <taxon>Pseudomonadota</taxon>
        <taxon>Gammaproteobacteria</taxon>
        <taxon>Chromatiales</taxon>
        <taxon>Ectothiorhodospiraceae</taxon>
        <taxon>Thiogranum</taxon>
    </lineage>
</organism>
<keyword evidence="10 12" id="KW-0289">Folate biosynthesis</keyword>
<dbReference type="AlphaFoldDB" id="A0A4R1HDH4"/>
<dbReference type="CDD" id="cd00739">
    <property type="entry name" value="DHPS"/>
    <property type="match status" value="1"/>
</dbReference>
<comment type="similarity">
    <text evidence="4 12">Belongs to the DHPS family.</text>
</comment>
<dbReference type="PANTHER" id="PTHR20941">
    <property type="entry name" value="FOLATE SYNTHESIS PROTEINS"/>
    <property type="match status" value="1"/>
</dbReference>
<dbReference type="OrthoDB" id="9811744at2"/>
<evidence type="ECO:0000256" key="4">
    <source>
        <dbReference type="ARBA" id="ARBA00009503"/>
    </source>
</evidence>
<evidence type="ECO:0000313" key="14">
    <source>
        <dbReference type="EMBL" id="TCK18673.1"/>
    </source>
</evidence>
<name>A0A4R1HDH4_9GAMM</name>
<comment type="catalytic activity">
    <reaction evidence="1">
        <text>(7,8-dihydropterin-6-yl)methyl diphosphate + 4-aminobenzoate = 7,8-dihydropteroate + diphosphate</text>
        <dbReference type="Rhea" id="RHEA:19949"/>
        <dbReference type="ChEBI" id="CHEBI:17836"/>
        <dbReference type="ChEBI" id="CHEBI:17839"/>
        <dbReference type="ChEBI" id="CHEBI:33019"/>
        <dbReference type="ChEBI" id="CHEBI:72950"/>
        <dbReference type="EC" id="2.5.1.15"/>
    </reaction>
</comment>
<dbReference type="Proteomes" id="UP000295707">
    <property type="component" value="Unassembled WGS sequence"/>
</dbReference>
<dbReference type="PROSITE" id="PS00792">
    <property type="entry name" value="DHPS_1"/>
    <property type="match status" value="1"/>
</dbReference>
<feature type="domain" description="Pterin-binding" evidence="13">
    <location>
        <begin position="15"/>
        <end position="267"/>
    </location>
</feature>
<protein>
    <recommendedName>
        <fullName evidence="6 12">Dihydropteroate synthase</fullName>
        <shortName evidence="12">DHPS</shortName>
        <ecNumber evidence="5 12">2.5.1.15</ecNumber>
    </recommendedName>
    <alternativeName>
        <fullName evidence="11 12">Dihydropteroate pyrophosphorylase</fullName>
    </alternativeName>
</protein>
<comment type="cofactor">
    <cofactor evidence="2 12">
        <name>Mg(2+)</name>
        <dbReference type="ChEBI" id="CHEBI:18420"/>
    </cofactor>
</comment>
<dbReference type="GO" id="GO:0046656">
    <property type="term" value="P:folic acid biosynthetic process"/>
    <property type="evidence" value="ECO:0007669"/>
    <property type="project" value="UniProtKB-KW"/>
</dbReference>
<dbReference type="InterPro" id="IPR000489">
    <property type="entry name" value="Pterin-binding_dom"/>
</dbReference>
<evidence type="ECO:0000256" key="2">
    <source>
        <dbReference type="ARBA" id="ARBA00001946"/>
    </source>
</evidence>
<dbReference type="Pfam" id="PF00809">
    <property type="entry name" value="Pterin_bind"/>
    <property type="match status" value="1"/>
</dbReference>
<accession>A0A4R1HDH4</accession>
<dbReference type="PROSITE" id="PS50972">
    <property type="entry name" value="PTERIN_BINDING"/>
    <property type="match status" value="1"/>
</dbReference>
<dbReference type="InterPro" id="IPR006390">
    <property type="entry name" value="DHP_synth_dom"/>
</dbReference>
<keyword evidence="8 12" id="KW-0479">Metal-binding</keyword>
<keyword evidence="9 12" id="KW-0460">Magnesium</keyword>
<keyword evidence="15" id="KW-1185">Reference proteome</keyword>
<dbReference type="FunFam" id="3.20.20.20:FF:000006">
    <property type="entry name" value="Dihydropteroate synthase"/>
    <property type="match status" value="1"/>
</dbReference>
<evidence type="ECO:0000256" key="8">
    <source>
        <dbReference type="ARBA" id="ARBA00022723"/>
    </source>
</evidence>
<dbReference type="EMBL" id="SMFX01000001">
    <property type="protein sequence ID" value="TCK18673.1"/>
    <property type="molecule type" value="Genomic_DNA"/>
</dbReference>
<evidence type="ECO:0000259" key="13">
    <source>
        <dbReference type="PROSITE" id="PS50972"/>
    </source>
</evidence>
<evidence type="ECO:0000256" key="7">
    <source>
        <dbReference type="ARBA" id="ARBA00022679"/>
    </source>
</evidence>